<protein>
    <submittedName>
        <fullName evidence="1">Uncharacterized protein</fullName>
    </submittedName>
</protein>
<dbReference type="AlphaFoldDB" id="L0P104"/>
<sequence>MYRCSENITALSHEISEAELALKLNNYPHGKYYTKNRNKSKIEKPK</sequence>
<dbReference type="EMBL" id="HE804810">
    <property type="protein sequence ID" value="CCH47210.1"/>
    <property type="molecule type" value="Genomic_DNA"/>
</dbReference>
<reference evidence="1" key="1">
    <citation type="journal article" date="2013" name="BMC Genomics">
        <title>Comparative genomics of Lupinus angustifolius gene-rich regions: BAC library exploration, genetic mapping and cytogenetics.</title>
        <authorList>
            <person name="Ksiazkiewicz M."/>
            <person name="Wyrwa K."/>
            <person name="Szczepaniak A."/>
            <person name="Rychel S."/>
            <person name="Majcherkiewicz K."/>
            <person name="Przysiecka L."/>
            <person name="Karlowski W."/>
            <person name="Wolko B."/>
            <person name="Naganowska B."/>
        </authorList>
    </citation>
    <scope>NUCLEOTIDE SEQUENCE</scope>
</reference>
<proteinExistence type="predicted"/>
<evidence type="ECO:0000313" key="1">
    <source>
        <dbReference type="EMBL" id="CCH47210.1"/>
    </source>
</evidence>
<organism evidence="1">
    <name type="scientific">Lupinus angustifolius</name>
    <name type="common">Narrow-leaved blue lupine</name>
    <dbReference type="NCBI Taxonomy" id="3871"/>
    <lineage>
        <taxon>Eukaryota</taxon>
        <taxon>Viridiplantae</taxon>
        <taxon>Streptophyta</taxon>
        <taxon>Embryophyta</taxon>
        <taxon>Tracheophyta</taxon>
        <taxon>Spermatophyta</taxon>
        <taxon>Magnoliopsida</taxon>
        <taxon>eudicotyledons</taxon>
        <taxon>Gunneridae</taxon>
        <taxon>Pentapetalae</taxon>
        <taxon>rosids</taxon>
        <taxon>fabids</taxon>
        <taxon>Fabales</taxon>
        <taxon>Fabaceae</taxon>
        <taxon>Papilionoideae</taxon>
        <taxon>50 kb inversion clade</taxon>
        <taxon>genistoids sensu lato</taxon>
        <taxon>core genistoids</taxon>
        <taxon>Genisteae</taxon>
        <taxon>Lupinus</taxon>
    </lineage>
</organism>
<name>L0P104_LUPAN</name>
<accession>L0P104</accession>